<keyword evidence="3" id="KW-1185">Reference proteome</keyword>
<feature type="region of interest" description="Disordered" evidence="1">
    <location>
        <begin position="333"/>
        <end position="380"/>
    </location>
</feature>
<accession>M2R2C9</accession>
<dbReference type="OrthoDB" id="2749633at2759"/>
<evidence type="ECO:0000313" key="2">
    <source>
        <dbReference type="EMBL" id="EMD38690.1"/>
    </source>
</evidence>
<feature type="compositionally biased region" description="Basic and acidic residues" evidence="1">
    <location>
        <begin position="170"/>
        <end position="186"/>
    </location>
</feature>
<protein>
    <submittedName>
        <fullName evidence="2">Uncharacterized protein</fullName>
    </submittedName>
</protein>
<dbReference type="HOGENOM" id="CLU_538600_0_0_1"/>
<dbReference type="STRING" id="914234.M2R2C9"/>
<feature type="region of interest" description="Disordered" evidence="1">
    <location>
        <begin position="170"/>
        <end position="223"/>
    </location>
</feature>
<feature type="compositionally biased region" description="Basic and acidic residues" evidence="1">
    <location>
        <begin position="363"/>
        <end position="375"/>
    </location>
</feature>
<name>M2R2C9_CERS8</name>
<organism evidence="2 3">
    <name type="scientific">Ceriporiopsis subvermispora (strain B)</name>
    <name type="common">White-rot fungus</name>
    <name type="synonym">Gelatoporia subvermispora</name>
    <dbReference type="NCBI Taxonomy" id="914234"/>
    <lineage>
        <taxon>Eukaryota</taxon>
        <taxon>Fungi</taxon>
        <taxon>Dikarya</taxon>
        <taxon>Basidiomycota</taxon>
        <taxon>Agaricomycotina</taxon>
        <taxon>Agaricomycetes</taxon>
        <taxon>Polyporales</taxon>
        <taxon>Gelatoporiaceae</taxon>
        <taxon>Gelatoporia</taxon>
    </lineage>
</organism>
<dbReference type="EMBL" id="KB445795">
    <property type="protein sequence ID" value="EMD38690.1"/>
    <property type="molecule type" value="Genomic_DNA"/>
</dbReference>
<evidence type="ECO:0000256" key="1">
    <source>
        <dbReference type="SAM" id="MobiDB-lite"/>
    </source>
</evidence>
<reference evidence="2 3" key="1">
    <citation type="journal article" date="2012" name="Proc. Natl. Acad. Sci. U.S.A.">
        <title>Comparative genomics of Ceriporiopsis subvermispora and Phanerochaete chrysosporium provide insight into selective ligninolysis.</title>
        <authorList>
            <person name="Fernandez-Fueyo E."/>
            <person name="Ruiz-Duenas F.J."/>
            <person name="Ferreira P."/>
            <person name="Floudas D."/>
            <person name="Hibbett D.S."/>
            <person name="Canessa P."/>
            <person name="Larrondo L.F."/>
            <person name="James T.Y."/>
            <person name="Seelenfreund D."/>
            <person name="Lobos S."/>
            <person name="Polanco R."/>
            <person name="Tello M."/>
            <person name="Honda Y."/>
            <person name="Watanabe T."/>
            <person name="Watanabe T."/>
            <person name="Ryu J.S."/>
            <person name="Kubicek C.P."/>
            <person name="Schmoll M."/>
            <person name="Gaskell J."/>
            <person name="Hammel K.E."/>
            <person name="St John F.J."/>
            <person name="Vanden Wymelenberg A."/>
            <person name="Sabat G."/>
            <person name="Splinter BonDurant S."/>
            <person name="Syed K."/>
            <person name="Yadav J.S."/>
            <person name="Doddapaneni H."/>
            <person name="Subramanian V."/>
            <person name="Lavin J.L."/>
            <person name="Oguiza J.A."/>
            <person name="Perez G."/>
            <person name="Pisabarro A.G."/>
            <person name="Ramirez L."/>
            <person name="Santoyo F."/>
            <person name="Master E."/>
            <person name="Coutinho P.M."/>
            <person name="Henrissat B."/>
            <person name="Lombard V."/>
            <person name="Magnuson J.K."/>
            <person name="Kuees U."/>
            <person name="Hori C."/>
            <person name="Igarashi K."/>
            <person name="Samejima M."/>
            <person name="Held B.W."/>
            <person name="Barry K.W."/>
            <person name="LaButti K.M."/>
            <person name="Lapidus A."/>
            <person name="Lindquist E.A."/>
            <person name="Lucas S.M."/>
            <person name="Riley R."/>
            <person name="Salamov A.A."/>
            <person name="Hoffmeister D."/>
            <person name="Schwenk D."/>
            <person name="Hadar Y."/>
            <person name="Yarden O."/>
            <person name="de Vries R.P."/>
            <person name="Wiebenga A."/>
            <person name="Stenlid J."/>
            <person name="Eastwood D."/>
            <person name="Grigoriev I.V."/>
            <person name="Berka R.M."/>
            <person name="Blanchette R.A."/>
            <person name="Kersten P."/>
            <person name="Martinez A.T."/>
            <person name="Vicuna R."/>
            <person name="Cullen D."/>
        </authorList>
    </citation>
    <scope>NUCLEOTIDE SEQUENCE [LARGE SCALE GENOMIC DNA]</scope>
    <source>
        <strain evidence="2 3">B</strain>
    </source>
</reference>
<sequence>MPFCVQVPQLAEDEEFAYHSDGMLGQFELLKWPQVYDQLEPHLMAAPVHPGSRRRYPDAYPPVDGPDTIFSYFTDREVPWFIFQSKEWKTVIELAHEQVGFLTPDVTARFERAAMEAKPLIEQIAAKYCTKQQYDSANKVIPLVHPSSCPGDALRLLNWQFDEYQEAKEGHLSRGLGRDSSTRTEASRAPGIEEQPRKKHKKNDGSAASSKQPERPARSTSGLLCGEHSIPASQLPPPAWVPQVYVAWASVLARYPELHSQHPAKTLAYHLPPPHLFFAENANTGQRFHGWLRIRPWCIKQVLVPPSDGKILMATTQWRIALEGKYVRTKYNPNASVLPKSHPADMAKLPPPSGEPPSSAVKRSRDEGEQDDVHKPTTNPRHLKRYCDRLDISVRFNVHAGFTPHSSSASFTWGKERIDRARADSDRTLWAEIVWELSILDFRFELLDLDREMVPHIYLDLTSALKREDLIKSVWSEQGEPGMGQSSLDPLTVNGGQPVDSGLTAV</sequence>
<gene>
    <name evidence="2" type="ORF">CERSUDRAFT_94227</name>
</gene>
<evidence type="ECO:0000313" key="3">
    <source>
        <dbReference type="Proteomes" id="UP000016930"/>
    </source>
</evidence>
<dbReference type="AlphaFoldDB" id="M2R2C9"/>
<feature type="region of interest" description="Disordered" evidence="1">
    <location>
        <begin position="481"/>
        <end position="506"/>
    </location>
</feature>
<dbReference type="Proteomes" id="UP000016930">
    <property type="component" value="Unassembled WGS sequence"/>
</dbReference>
<proteinExistence type="predicted"/>